<feature type="compositionally biased region" description="Basic and acidic residues" evidence="1">
    <location>
        <begin position="442"/>
        <end position="456"/>
    </location>
</feature>
<gene>
    <name evidence="2" type="ORF">ACHAXA_000087</name>
</gene>
<comment type="caution">
    <text evidence="2">The sequence shown here is derived from an EMBL/GenBank/DDBJ whole genome shotgun (WGS) entry which is preliminary data.</text>
</comment>
<dbReference type="EMBL" id="JALLPB020000149">
    <property type="protein sequence ID" value="KAL3816437.1"/>
    <property type="molecule type" value="Genomic_DNA"/>
</dbReference>
<feature type="region of interest" description="Disordered" evidence="1">
    <location>
        <begin position="433"/>
        <end position="591"/>
    </location>
</feature>
<feature type="compositionally biased region" description="Basic and acidic residues" evidence="1">
    <location>
        <begin position="547"/>
        <end position="556"/>
    </location>
</feature>
<protein>
    <submittedName>
        <fullName evidence="2">Uncharacterized protein</fullName>
    </submittedName>
</protein>
<name>A0ABD3RW46_9STRA</name>
<evidence type="ECO:0000256" key="1">
    <source>
        <dbReference type="SAM" id="MobiDB-lite"/>
    </source>
</evidence>
<accession>A0ABD3RW46</accession>
<keyword evidence="3" id="KW-1185">Reference proteome</keyword>
<sequence>MMRTLHSHHGIEKRGTSHRSLITRRDSVKGAESFRELLAHLEAPFGLLTSVLACYKSCYCITWILDNSSSMKVKDSHVARSAMGISDHWGDTLHNQLNSFMHGTLHHKSKDGHIIKKRDNMTRWHELQDCISFHSYMAAKCWIRTKLWLVNVDNDGGNKFSLCCGSPDDVPAEMSRLISALKHATLAQDQCPLSTQVHKITKIISELAPALNAHDQKVTVVICTQGFPMDEHGSSTRTIQQEFWSELKALSKLPVKLIIRLCTDNKDVIDFYNILDRRTESIDVLDDYWGEAMEVHLYNPWLTYGIGLHRLREAGLLPKIFDVLDERPLTLDQLHEFCRIFFIGDEGCIDLPHPRKSSWENFFQALKVLMDKEKSQWNPVKKKVMPWIDMEKLQAMHGSQKIHRRHSMESHGIYQCQSYESTKSYRPVSRKLNSQNNNFWHHSTETRESTKLDRPDSAPSNSQKSEPMNHWSHNHHQHPQESHGTNAGYYNRRHSTESSKRDHPETNRWKDKPRRNSMEPQGFYDGEPRRHSIEPQGSYDGYQQWHHSNEPAKYDPPKSPPSSSQNNETQHHQNNRPLPRQRSQRYRQANQNDLAKSKIHLASPSSPHVDLQNFILTAPLKFPPTNTMVEPHLYFKKWNAFDPAAFVGVIGDELTELLLRAAKKVKFFLHPDKLPDDLTENQTQLFKTLWNELQEKEALIQQ</sequence>
<dbReference type="AlphaFoldDB" id="A0ABD3RW46"/>
<dbReference type="Proteomes" id="UP001530377">
    <property type="component" value="Unassembled WGS sequence"/>
</dbReference>
<proteinExistence type="predicted"/>
<evidence type="ECO:0000313" key="2">
    <source>
        <dbReference type="EMBL" id="KAL3816437.1"/>
    </source>
</evidence>
<reference evidence="2 3" key="1">
    <citation type="submission" date="2024-10" db="EMBL/GenBank/DDBJ databases">
        <title>Updated reference genomes for cyclostephanoid diatoms.</title>
        <authorList>
            <person name="Roberts W.R."/>
            <person name="Alverson A.J."/>
        </authorList>
    </citation>
    <scope>NUCLEOTIDE SEQUENCE [LARGE SCALE GENOMIC DNA]</scope>
    <source>
        <strain evidence="2 3">AJA228-03</strain>
    </source>
</reference>
<feature type="compositionally biased region" description="Basic and acidic residues" evidence="1">
    <location>
        <begin position="494"/>
        <end position="517"/>
    </location>
</feature>
<evidence type="ECO:0000313" key="3">
    <source>
        <dbReference type="Proteomes" id="UP001530377"/>
    </source>
</evidence>
<organism evidence="2 3">
    <name type="scientific">Cyclostephanos tholiformis</name>
    <dbReference type="NCBI Taxonomy" id="382380"/>
    <lineage>
        <taxon>Eukaryota</taxon>
        <taxon>Sar</taxon>
        <taxon>Stramenopiles</taxon>
        <taxon>Ochrophyta</taxon>
        <taxon>Bacillariophyta</taxon>
        <taxon>Coscinodiscophyceae</taxon>
        <taxon>Thalassiosirophycidae</taxon>
        <taxon>Stephanodiscales</taxon>
        <taxon>Stephanodiscaceae</taxon>
        <taxon>Cyclostephanos</taxon>
    </lineage>
</organism>